<evidence type="ECO:0000313" key="3">
    <source>
        <dbReference type="Proteomes" id="UP001139104"/>
    </source>
</evidence>
<evidence type="ECO:0000256" key="1">
    <source>
        <dbReference type="SAM" id="SignalP"/>
    </source>
</evidence>
<reference evidence="2" key="1">
    <citation type="journal article" date="2022" name="ISME J.">
        <title>Identification of active gaseous-alkane degraders at natural gas seeps.</title>
        <authorList>
            <person name="Farhan Ul Haque M."/>
            <person name="Hernandez M."/>
            <person name="Crombie A.T."/>
            <person name="Murrell J.C."/>
        </authorList>
    </citation>
    <scope>NUCLEOTIDE SEQUENCE</scope>
    <source>
        <strain evidence="2">PC2</strain>
    </source>
</reference>
<feature type="signal peptide" evidence="1">
    <location>
        <begin position="1"/>
        <end position="22"/>
    </location>
</feature>
<dbReference type="PROSITE" id="PS51257">
    <property type="entry name" value="PROKAR_LIPOPROTEIN"/>
    <property type="match status" value="1"/>
</dbReference>
<comment type="caution">
    <text evidence="2">The sequence shown here is derived from an EMBL/GenBank/DDBJ whole genome shotgun (WGS) entry which is preliminary data.</text>
</comment>
<protein>
    <recommendedName>
        <fullName evidence="4">Phage tail protein</fullName>
    </recommendedName>
</protein>
<keyword evidence="3" id="KW-1185">Reference proteome</keyword>
<dbReference type="EMBL" id="JAIVFP010000001">
    <property type="protein sequence ID" value="MCI4684123.1"/>
    <property type="molecule type" value="Genomic_DNA"/>
</dbReference>
<organism evidence="2 3">
    <name type="scientific">Candidatus Rhodoblastus alkanivorans</name>
    <dbReference type="NCBI Taxonomy" id="2954117"/>
    <lineage>
        <taxon>Bacteria</taxon>
        <taxon>Pseudomonadati</taxon>
        <taxon>Pseudomonadota</taxon>
        <taxon>Alphaproteobacteria</taxon>
        <taxon>Hyphomicrobiales</taxon>
        <taxon>Rhodoblastaceae</taxon>
        <taxon>Rhodoblastus</taxon>
    </lineage>
</organism>
<gene>
    <name evidence="2" type="ORF">K2U94_15375</name>
</gene>
<name>A0ABS9Z921_9HYPH</name>
<dbReference type="Proteomes" id="UP001139104">
    <property type="component" value="Unassembled WGS sequence"/>
</dbReference>
<evidence type="ECO:0000313" key="2">
    <source>
        <dbReference type="EMBL" id="MCI4684123.1"/>
    </source>
</evidence>
<keyword evidence="1" id="KW-0732">Signal</keyword>
<evidence type="ECO:0008006" key="4">
    <source>
        <dbReference type="Google" id="ProtNLM"/>
    </source>
</evidence>
<sequence length="110" mass="10609">MTLTKLAFAGALALASTGGAFAQTANPIVSGVQSCSASAAPLPGGALTNGVVLTADPSNSGKIYIGGPGVTAATGYPLTPGASISYGSTSLSMIYLVCANAVDTLHFTGN</sequence>
<dbReference type="RefSeq" id="WP_243068033.1">
    <property type="nucleotide sequence ID" value="NZ_JAIVFK010000039.1"/>
</dbReference>
<proteinExistence type="predicted"/>
<accession>A0ABS9Z921</accession>
<feature type="chain" id="PRO_5046545830" description="Phage tail protein" evidence="1">
    <location>
        <begin position="23"/>
        <end position="110"/>
    </location>
</feature>